<comment type="function">
    <text evidence="12 14">F(1)F(0) ATP synthase produces ATP from ADP in the presence of a proton or sodium gradient. F-type ATPases consist of two structural domains, F(1) containing the extramembraneous catalytic core and F(0) containing the membrane proton channel, linked together by a central stalk and a peripheral stalk. During catalysis, ATP synthesis in the catalytic domain of F(1) is coupled via a rotary mechanism of the central stalk subunits to proton translocation.</text>
</comment>
<dbReference type="GO" id="GO:0005886">
    <property type="term" value="C:plasma membrane"/>
    <property type="evidence" value="ECO:0007669"/>
    <property type="project" value="UniProtKB-SubCell"/>
</dbReference>
<dbReference type="Proteomes" id="UP000622552">
    <property type="component" value="Unassembled WGS sequence"/>
</dbReference>
<evidence type="ECO:0000256" key="16">
    <source>
        <dbReference type="SAM" id="Coils"/>
    </source>
</evidence>
<dbReference type="Gene3D" id="1.20.5.620">
    <property type="entry name" value="F1F0 ATP synthase subunit B, membrane domain"/>
    <property type="match status" value="1"/>
</dbReference>
<proteinExistence type="inferred from homology"/>
<feature type="transmembrane region" description="Helical" evidence="14">
    <location>
        <begin position="12"/>
        <end position="36"/>
    </location>
</feature>
<dbReference type="CDD" id="cd06503">
    <property type="entry name" value="ATP-synt_Fo_b"/>
    <property type="match status" value="1"/>
</dbReference>
<evidence type="ECO:0000256" key="4">
    <source>
        <dbReference type="ARBA" id="ARBA00022475"/>
    </source>
</evidence>
<dbReference type="InterPro" id="IPR005864">
    <property type="entry name" value="ATP_synth_F0_bsu_bac"/>
</dbReference>
<feature type="coiled-coil region" evidence="16">
    <location>
        <begin position="54"/>
        <end position="88"/>
    </location>
</feature>
<organism evidence="17 18">
    <name type="scientific">Longispora fulva</name>
    <dbReference type="NCBI Taxonomy" id="619741"/>
    <lineage>
        <taxon>Bacteria</taxon>
        <taxon>Bacillati</taxon>
        <taxon>Actinomycetota</taxon>
        <taxon>Actinomycetes</taxon>
        <taxon>Micromonosporales</taxon>
        <taxon>Micromonosporaceae</taxon>
        <taxon>Longispora</taxon>
    </lineage>
</organism>
<keyword evidence="16" id="KW-0175">Coiled coil</keyword>
<evidence type="ECO:0000256" key="7">
    <source>
        <dbReference type="ARBA" id="ARBA00022781"/>
    </source>
</evidence>
<accession>A0A8J7KP06</accession>
<comment type="subcellular location">
    <subcellularLocation>
        <location evidence="1 14">Cell membrane</location>
        <topology evidence="1 14">Single-pass membrane protein</topology>
    </subcellularLocation>
</comment>
<dbReference type="PANTHER" id="PTHR33445">
    <property type="entry name" value="ATP SYNTHASE SUBUNIT B', CHLOROPLASTIC"/>
    <property type="match status" value="1"/>
</dbReference>
<dbReference type="Pfam" id="PF00430">
    <property type="entry name" value="ATP-synt_B"/>
    <property type="match status" value="1"/>
</dbReference>
<evidence type="ECO:0000256" key="15">
    <source>
        <dbReference type="RuleBase" id="RU003848"/>
    </source>
</evidence>
<keyword evidence="10 14" id="KW-0472">Membrane</keyword>
<evidence type="ECO:0000256" key="14">
    <source>
        <dbReference type="HAMAP-Rule" id="MF_01398"/>
    </source>
</evidence>
<keyword evidence="4 14" id="KW-1003">Cell membrane</keyword>
<evidence type="ECO:0000256" key="6">
    <source>
        <dbReference type="ARBA" id="ARBA00022692"/>
    </source>
</evidence>
<evidence type="ECO:0000256" key="12">
    <source>
        <dbReference type="ARBA" id="ARBA00025198"/>
    </source>
</evidence>
<evidence type="ECO:0000313" key="17">
    <source>
        <dbReference type="EMBL" id="MBG6140826.1"/>
    </source>
</evidence>
<dbReference type="HAMAP" id="MF_01398">
    <property type="entry name" value="ATP_synth_b_bprime"/>
    <property type="match status" value="1"/>
</dbReference>
<dbReference type="AlphaFoldDB" id="A0A8J7KP06"/>
<dbReference type="InterPro" id="IPR028987">
    <property type="entry name" value="ATP_synth_B-like_membr_sf"/>
</dbReference>
<evidence type="ECO:0000256" key="13">
    <source>
        <dbReference type="ARBA" id="ARBA00025830"/>
    </source>
</evidence>
<evidence type="ECO:0000256" key="11">
    <source>
        <dbReference type="ARBA" id="ARBA00023310"/>
    </source>
</evidence>
<evidence type="ECO:0000256" key="5">
    <source>
        <dbReference type="ARBA" id="ARBA00022547"/>
    </source>
</evidence>
<comment type="function">
    <text evidence="14">Component of the F(0) channel, it forms part of the peripheral stalk, linking F(1) to F(0).</text>
</comment>
<sequence>MFLASEHNPLIPIWQEVVVGTIGFALLCFVLMKFVFPKMNEAYEARVDAIEGGIKRAEVAQAEANALLEQYRQQLAEARTEAASIRDEARADAGSIKDDILAAAQEERDRIISVGREQLAADRQSLLHELRGELGSLSVELASRIVGESLADEARKKGTVDRFLTELENSDASPAGRR</sequence>
<evidence type="ECO:0000256" key="1">
    <source>
        <dbReference type="ARBA" id="ARBA00004162"/>
    </source>
</evidence>
<keyword evidence="11 14" id="KW-0066">ATP synthesis</keyword>
<evidence type="ECO:0000313" key="18">
    <source>
        <dbReference type="Proteomes" id="UP000622552"/>
    </source>
</evidence>
<comment type="subunit">
    <text evidence="13 14">F-type ATPases have 2 components, F(1) - the catalytic core - and F(0) - the membrane proton channel. F(1) has five subunits: alpha(3), beta(3), gamma(1), delta(1), epsilon(1). F(0) has three main subunits: a(1), b(2) and c(10-14). The alpha and beta chains form an alternating ring which encloses part of the gamma chain. F(1) is attached to F(0) by a central stalk formed by the gamma and epsilon chains, while a peripheral stalk is formed by the delta and b chains.</text>
</comment>
<dbReference type="SUPFAM" id="SSF81573">
    <property type="entry name" value="F1F0 ATP synthase subunit B, membrane domain"/>
    <property type="match status" value="1"/>
</dbReference>
<keyword evidence="6 14" id="KW-0812">Transmembrane</keyword>
<dbReference type="GO" id="GO:0046933">
    <property type="term" value="F:proton-transporting ATP synthase activity, rotational mechanism"/>
    <property type="evidence" value="ECO:0007669"/>
    <property type="project" value="UniProtKB-UniRule"/>
</dbReference>
<comment type="similarity">
    <text evidence="2 14 15">Belongs to the ATPase B chain family.</text>
</comment>
<evidence type="ECO:0000256" key="2">
    <source>
        <dbReference type="ARBA" id="ARBA00005513"/>
    </source>
</evidence>
<reference evidence="17" key="1">
    <citation type="submission" date="2020-11" db="EMBL/GenBank/DDBJ databases">
        <title>Sequencing the genomes of 1000 actinobacteria strains.</title>
        <authorList>
            <person name="Klenk H.-P."/>
        </authorList>
    </citation>
    <scope>NUCLEOTIDE SEQUENCE</scope>
    <source>
        <strain evidence="17">DSM 45356</strain>
    </source>
</reference>
<dbReference type="NCBIfam" id="NF004412">
    <property type="entry name" value="PRK05759.1-3"/>
    <property type="match status" value="1"/>
</dbReference>
<dbReference type="PANTHER" id="PTHR33445:SF1">
    <property type="entry name" value="ATP SYNTHASE SUBUNIT B"/>
    <property type="match status" value="1"/>
</dbReference>
<dbReference type="NCBIfam" id="TIGR01144">
    <property type="entry name" value="ATP_synt_b"/>
    <property type="match status" value="1"/>
</dbReference>
<comment type="caution">
    <text evidence="17">The sequence shown here is derived from an EMBL/GenBank/DDBJ whole genome shotgun (WGS) entry which is preliminary data.</text>
</comment>
<keyword evidence="7 14" id="KW-0375">Hydrogen ion transport</keyword>
<evidence type="ECO:0000256" key="3">
    <source>
        <dbReference type="ARBA" id="ARBA00022448"/>
    </source>
</evidence>
<keyword evidence="8 14" id="KW-1133">Transmembrane helix</keyword>
<dbReference type="InterPro" id="IPR002146">
    <property type="entry name" value="ATP_synth_b/b'su_bac/chlpt"/>
</dbReference>
<dbReference type="GO" id="GO:0046961">
    <property type="term" value="F:proton-transporting ATPase activity, rotational mechanism"/>
    <property type="evidence" value="ECO:0007669"/>
    <property type="project" value="TreeGrafter"/>
</dbReference>
<gene>
    <name evidence="14" type="primary">atpF</name>
    <name evidence="17" type="ORF">IW245_007020</name>
</gene>
<keyword evidence="9 14" id="KW-0406">Ion transport</keyword>
<dbReference type="InterPro" id="IPR050059">
    <property type="entry name" value="ATP_synthase_B_chain"/>
</dbReference>
<keyword evidence="3 14" id="KW-0813">Transport</keyword>
<keyword evidence="18" id="KW-1185">Reference proteome</keyword>
<evidence type="ECO:0000256" key="8">
    <source>
        <dbReference type="ARBA" id="ARBA00022989"/>
    </source>
</evidence>
<dbReference type="EMBL" id="JADOUF010000001">
    <property type="protein sequence ID" value="MBG6140826.1"/>
    <property type="molecule type" value="Genomic_DNA"/>
</dbReference>
<evidence type="ECO:0000256" key="10">
    <source>
        <dbReference type="ARBA" id="ARBA00023136"/>
    </source>
</evidence>
<dbReference type="GO" id="GO:0045259">
    <property type="term" value="C:proton-transporting ATP synthase complex"/>
    <property type="evidence" value="ECO:0007669"/>
    <property type="project" value="UniProtKB-KW"/>
</dbReference>
<dbReference type="RefSeq" id="WP_197007329.1">
    <property type="nucleotide sequence ID" value="NZ_BONS01000019.1"/>
</dbReference>
<evidence type="ECO:0000256" key="9">
    <source>
        <dbReference type="ARBA" id="ARBA00023065"/>
    </source>
</evidence>
<keyword evidence="5 14" id="KW-0138">CF(0)</keyword>
<protein>
    <recommendedName>
        <fullName evidence="14">ATP synthase subunit b</fullName>
    </recommendedName>
    <alternativeName>
        <fullName evidence="14">ATP synthase F(0) sector subunit b</fullName>
    </alternativeName>
    <alternativeName>
        <fullName evidence="14">ATPase subunit I</fullName>
    </alternativeName>
    <alternativeName>
        <fullName evidence="14">F-type ATPase subunit b</fullName>
        <shortName evidence="14">F-ATPase subunit b</shortName>
    </alternativeName>
</protein>
<name>A0A8J7KP06_9ACTN</name>